<dbReference type="InterPro" id="IPR011551">
    <property type="entry name" value="NTP_PyrPHydrolase_MazG"/>
</dbReference>
<proteinExistence type="predicted"/>
<dbReference type="InterPro" id="IPR048015">
    <property type="entry name" value="NTP-PPase_MazG-like_N"/>
</dbReference>
<protein>
    <submittedName>
        <fullName evidence="2">Hypothatical protein</fullName>
        <ecNumber evidence="2">3.6.1.8</ecNumber>
    </submittedName>
</protein>
<dbReference type="AlphaFoldDB" id="A0A376CK22"/>
<keyword evidence="2" id="KW-0378">Hydrolase</keyword>
<dbReference type="InterPro" id="IPR004518">
    <property type="entry name" value="MazG-like_dom"/>
</dbReference>
<feature type="domain" description="NTP pyrophosphohydrolase MazG-like" evidence="1">
    <location>
        <begin position="108"/>
        <end position="182"/>
    </location>
</feature>
<dbReference type="PANTHER" id="PTHR30522:SF0">
    <property type="entry name" value="NUCLEOSIDE TRIPHOSPHATE PYROPHOSPHOHYDROLASE"/>
    <property type="match status" value="1"/>
</dbReference>
<dbReference type="Gene3D" id="1.10.287.1080">
    <property type="entry name" value="MazG-like"/>
    <property type="match status" value="1"/>
</dbReference>
<dbReference type="GO" id="GO:0047693">
    <property type="term" value="F:ATP diphosphatase activity"/>
    <property type="evidence" value="ECO:0007669"/>
    <property type="project" value="UniProtKB-EC"/>
</dbReference>
<dbReference type="CDD" id="cd11528">
    <property type="entry name" value="NTP-PPase_MazG_Nterm"/>
    <property type="match status" value="1"/>
</dbReference>
<organism evidence="2 3">
    <name type="scientific">Corynebacterium pilosum</name>
    <dbReference type="NCBI Taxonomy" id="35756"/>
    <lineage>
        <taxon>Bacteria</taxon>
        <taxon>Bacillati</taxon>
        <taxon>Actinomycetota</taxon>
        <taxon>Actinomycetes</taxon>
        <taxon>Mycobacteriales</taxon>
        <taxon>Corynebacteriaceae</taxon>
        <taxon>Corynebacterium</taxon>
    </lineage>
</organism>
<dbReference type="SUPFAM" id="SSF101386">
    <property type="entry name" value="all-alpha NTP pyrophosphatases"/>
    <property type="match status" value="1"/>
</dbReference>
<gene>
    <name evidence="2" type="primary">mazG</name>
    <name evidence="2" type="ORF">NCTC11862_00306</name>
</gene>
<sequence>MICMTVIVLDPRWPDQVPLGVVSQLESPVECTGEVPVSVRWALQDVPTRVSLTGWGTLLTTDPRAPEVAQRRARGEAIIEVPSLNDRVQEAVETMRHARDRGAWEIAQTHESLLPYLREEVGEFIEAVERGLDDDQLCKELGDVLLQVLFHAEIASRRGAFAFGDVAEAFTNKMRSRSPYLFDGSTGIVDEETQDRLWQEGKRKE</sequence>
<reference evidence="2 3" key="1">
    <citation type="submission" date="2018-06" db="EMBL/GenBank/DDBJ databases">
        <authorList>
            <consortium name="Pathogen Informatics"/>
            <person name="Doyle S."/>
        </authorList>
    </citation>
    <scope>NUCLEOTIDE SEQUENCE [LARGE SCALE GENOMIC DNA]</scope>
    <source>
        <strain evidence="2 3">NCTC11862</strain>
    </source>
</reference>
<accession>A0A376CK22</accession>
<dbReference type="Pfam" id="PF03819">
    <property type="entry name" value="MazG"/>
    <property type="match status" value="1"/>
</dbReference>
<evidence type="ECO:0000313" key="2">
    <source>
        <dbReference type="EMBL" id="STC68547.1"/>
    </source>
</evidence>
<dbReference type="GO" id="GO:0006203">
    <property type="term" value="P:dGTP catabolic process"/>
    <property type="evidence" value="ECO:0007669"/>
    <property type="project" value="TreeGrafter"/>
</dbReference>
<dbReference type="EMBL" id="UFXQ01000001">
    <property type="protein sequence ID" value="STC68547.1"/>
    <property type="molecule type" value="Genomic_DNA"/>
</dbReference>
<keyword evidence="3" id="KW-1185">Reference proteome</keyword>
<dbReference type="STRING" id="35756.GCA_001044155_01589"/>
<name>A0A376CK22_9CORY</name>
<dbReference type="GO" id="GO:0046076">
    <property type="term" value="P:dTTP catabolic process"/>
    <property type="evidence" value="ECO:0007669"/>
    <property type="project" value="TreeGrafter"/>
</dbReference>
<dbReference type="Proteomes" id="UP000254467">
    <property type="component" value="Unassembled WGS sequence"/>
</dbReference>
<evidence type="ECO:0000313" key="3">
    <source>
        <dbReference type="Proteomes" id="UP000254467"/>
    </source>
</evidence>
<dbReference type="PANTHER" id="PTHR30522">
    <property type="entry name" value="NUCLEOSIDE TRIPHOSPHATE PYROPHOSPHOHYDROLASE"/>
    <property type="match status" value="1"/>
</dbReference>
<dbReference type="GO" id="GO:0046052">
    <property type="term" value="P:UTP catabolic process"/>
    <property type="evidence" value="ECO:0007669"/>
    <property type="project" value="TreeGrafter"/>
</dbReference>
<dbReference type="GO" id="GO:0046081">
    <property type="term" value="P:dUTP catabolic process"/>
    <property type="evidence" value="ECO:0007669"/>
    <property type="project" value="TreeGrafter"/>
</dbReference>
<dbReference type="GO" id="GO:0046047">
    <property type="term" value="P:TTP catabolic process"/>
    <property type="evidence" value="ECO:0007669"/>
    <property type="project" value="TreeGrafter"/>
</dbReference>
<dbReference type="GO" id="GO:0046061">
    <property type="term" value="P:dATP catabolic process"/>
    <property type="evidence" value="ECO:0007669"/>
    <property type="project" value="TreeGrafter"/>
</dbReference>
<evidence type="ECO:0000259" key="1">
    <source>
        <dbReference type="Pfam" id="PF03819"/>
    </source>
</evidence>
<dbReference type="EC" id="3.6.1.8" evidence="2"/>